<dbReference type="RefSeq" id="WP_220253534.1">
    <property type="nucleotide sequence ID" value="NZ_JAICCF010000006.1"/>
</dbReference>
<accession>A0ABS7GML2</accession>
<name>A0ABS7GML2_9BACT</name>
<comment type="caution">
    <text evidence="1">The sequence shown here is derived from an EMBL/GenBank/DDBJ whole genome shotgun (WGS) entry which is preliminary data.</text>
</comment>
<evidence type="ECO:0000313" key="2">
    <source>
        <dbReference type="Proteomes" id="UP000812961"/>
    </source>
</evidence>
<evidence type="ECO:0000313" key="1">
    <source>
        <dbReference type="EMBL" id="MBW8688214.1"/>
    </source>
</evidence>
<organism evidence="1 2">
    <name type="scientific">Chitinophaga rhizophila</name>
    <dbReference type="NCBI Taxonomy" id="2866212"/>
    <lineage>
        <taxon>Bacteria</taxon>
        <taxon>Pseudomonadati</taxon>
        <taxon>Bacteroidota</taxon>
        <taxon>Chitinophagia</taxon>
        <taxon>Chitinophagales</taxon>
        <taxon>Chitinophagaceae</taxon>
        <taxon>Chitinophaga</taxon>
    </lineage>
</organism>
<dbReference type="EMBL" id="JAICCF010000006">
    <property type="protein sequence ID" value="MBW8688214.1"/>
    <property type="molecule type" value="Genomic_DNA"/>
</dbReference>
<reference evidence="1 2" key="1">
    <citation type="submission" date="2021-08" db="EMBL/GenBank/DDBJ databases">
        <title>The genome sequence of Chitinophaga sp. B61.</title>
        <authorList>
            <person name="Zhang X."/>
        </authorList>
    </citation>
    <scope>NUCLEOTIDE SEQUENCE [LARGE SCALE GENOMIC DNA]</scope>
    <source>
        <strain evidence="1 2">B61</strain>
    </source>
</reference>
<protein>
    <submittedName>
        <fullName evidence="1">Uncharacterized protein</fullName>
    </submittedName>
</protein>
<sequence>MAGIRLPAVVRGLTDTADGNFIPELVKVLRQTVLEQVEKMVSEMELA</sequence>
<gene>
    <name evidence="1" type="ORF">K1Y79_28015</name>
</gene>
<keyword evidence="2" id="KW-1185">Reference proteome</keyword>
<proteinExistence type="predicted"/>
<dbReference type="Proteomes" id="UP000812961">
    <property type="component" value="Unassembled WGS sequence"/>
</dbReference>